<reference evidence="2" key="1">
    <citation type="submission" date="2016-10" db="EMBL/GenBank/DDBJ databases">
        <authorList>
            <person name="Varghese N."/>
            <person name="Submissions S."/>
        </authorList>
    </citation>
    <scope>NUCLEOTIDE SEQUENCE [LARGE SCALE GENOMIC DNA]</scope>
    <source>
        <strain evidence="2">DSM 3669</strain>
    </source>
</reference>
<dbReference type="EMBL" id="FOYM01000001">
    <property type="protein sequence ID" value="SFQ95613.1"/>
    <property type="molecule type" value="Genomic_DNA"/>
</dbReference>
<accession>A0A1I6CR60</accession>
<protein>
    <submittedName>
        <fullName evidence="1">Uncharacterized protein</fullName>
    </submittedName>
</protein>
<gene>
    <name evidence="1" type="ORF">SAMN05660706_101221</name>
</gene>
<keyword evidence="2" id="KW-1185">Reference proteome</keyword>
<organism evidence="1 2">
    <name type="scientific">Desulfoscipio geothermicus DSM 3669</name>
    <dbReference type="NCBI Taxonomy" id="1121426"/>
    <lineage>
        <taxon>Bacteria</taxon>
        <taxon>Bacillati</taxon>
        <taxon>Bacillota</taxon>
        <taxon>Clostridia</taxon>
        <taxon>Eubacteriales</taxon>
        <taxon>Desulfallaceae</taxon>
        <taxon>Desulfoscipio</taxon>
    </lineage>
</organism>
<sequence>MLLLPFLYILSYRVDKDKFKKGNKESFGYEFANPLTREFAEEKNKEKKK</sequence>
<name>A0A1I6CR60_9FIRM</name>
<proteinExistence type="predicted"/>
<dbReference type="AlphaFoldDB" id="A0A1I6CR60"/>
<dbReference type="Proteomes" id="UP000199584">
    <property type="component" value="Unassembled WGS sequence"/>
</dbReference>
<evidence type="ECO:0000313" key="1">
    <source>
        <dbReference type="EMBL" id="SFQ95613.1"/>
    </source>
</evidence>
<evidence type="ECO:0000313" key="2">
    <source>
        <dbReference type="Proteomes" id="UP000199584"/>
    </source>
</evidence>